<accession>A0A382V1G7</accession>
<reference evidence="1" key="1">
    <citation type="submission" date="2018-05" db="EMBL/GenBank/DDBJ databases">
        <authorList>
            <person name="Lanie J.A."/>
            <person name="Ng W.-L."/>
            <person name="Kazmierczak K.M."/>
            <person name="Andrzejewski T.M."/>
            <person name="Davidsen T.M."/>
            <person name="Wayne K.J."/>
            <person name="Tettelin H."/>
            <person name="Glass J.I."/>
            <person name="Rusch D."/>
            <person name="Podicherti R."/>
            <person name="Tsui H.-C.T."/>
            <person name="Winkler M.E."/>
        </authorList>
    </citation>
    <scope>NUCLEOTIDE SEQUENCE</scope>
</reference>
<organism evidence="1">
    <name type="scientific">marine metagenome</name>
    <dbReference type="NCBI Taxonomy" id="408172"/>
    <lineage>
        <taxon>unclassified sequences</taxon>
        <taxon>metagenomes</taxon>
        <taxon>ecological metagenomes</taxon>
    </lineage>
</organism>
<dbReference type="EMBL" id="UINC01148433">
    <property type="protein sequence ID" value="SVD40309.1"/>
    <property type="molecule type" value="Genomic_DNA"/>
</dbReference>
<evidence type="ECO:0000313" key="1">
    <source>
        <dbReference type="EMBL" id="SVD40309.1"/>
    </source>
</evidence>
<proteinExistence type="predicted"/>
<protein>
    <submittedName>
        <fullName evidence="1">Uncharacterized protein</fullName>
    </submittedName>
</protein>
<sequence length="40" mass="4621">MNKTKLAKIMKAKGKKNVFAKLLAIQKKFKKTLDKNKKTD</sequence>
<name>A0A382V1G7_9ZZZZ</name>
<gene>
    <name evidence="1" type="ORF">METZ01_LOCUS393163</name>
</gene>
<dbReference type="AlphaFoldDB" id="A0A382V1G7"/>